<keyword evidence="1 3" id="KW-0597">Phosphoprotein</keyword>
<dbReference type="SUPFAM" id="SSF52172">
    <property type="entry name" value="CheY-like"/>
    <property type="match status" value="1"/>
</dbReference>
<name>A0ABN6FNL5_9GAMM</name>
<gene>
    <name evidence="6" type="ORF">LYSCAS_01520</name>
</gene>
<reference evidence="6 7" key="1">
    <citation type="submission" date="2021-03" db="EMBL/GenBank/DDBJ databases">
        <title>Complete Genome Sequences of Two Lysobacter Strains Isolated from Sea Water (Lysobacter caseinilyticus) and Soil (Lysobacter helvus) in South Korea.</title>
        <authorList>
            <person name="Watanabe Y."/>
            <person name="Arakawa K."/>
        </authorList>
    </citation>
    <scope>NUCLEOTIDE SEQUENCE [LARGE SCALE GENOMIC DNA]</scope>
    <source>
        <strain evidence="6 7">KVB24</strain>
    </source>
</reference>
<feature type="domain" description="Response regulatory" evidence="5">
    <location>
        <begin position="15"/>
        <end position="131"/>
    </location>
</feature>
<dbReference type="InterPro" id="IPR058245">
    <property type="entry name" value="NreC/VraR/RcsB-like_REC"/>
</dbReference>
<organism evidence="6 7">
    <name type="scientific">Noviluteimonas caseinilytica</name>
    <dbReference type="NCBI Taxonomy" id="2675101"/>
    <lineage>
        <taxon>Bacteria</taxon>
        <taxon>Pseudomonadati</taxon>
        <taxon>Pseudomonadota</taxon>
        <taxon>Gammaproteobacteria</taxon>
        <taxon>Lysobacterales</taxon>
        <taxon>Lysobacteraceae</taxon>
        <taxon>Noviluteimonas</taxon>
    </lineage>
</organism>
<keyword evidence="2 6" id="KW-0238">DNA-binding</keyword>
<proteinExistence type="predicted"/>
<dbReference type="SUPFAM" id="SSF46894">
    <property type="entry name" value="C-terminal effector domain of the bipartite response regulators"/>
    <property type="match status" value="1"/>
</dbReference>
<dbReference type="PANTHER" id="PTHR43214:SF43">
    <property type="entry name" value="TWO-COMPONENT RESPONSE REGULATOR"/>
    <property type="match status" value="1"/>
</dbReference>
<feature type="modified residue" description="4-aspartylphosphate" evidence="3">
    <location>
        <position position="66"/>
    </location>
</feature>
<dbReference type="Pfam" id="PF00072">
    <property type="entry name" value="Response_reg"/>
    <property type="match status" value="1"/>
</dbReference>
<evidence type="ECO:0000313" key="6">
    <source>
        <dbReference type="EMBL" id="BCT91128.1"/>
    </source>
</evidence>
<dbReference type="EMBL" id="AP024545">
    <property type="protein sequence ID" value="BCT91128.1"/>
    <property type="molecule type" value="Genomic_DNA"/>
</dbReference>
<evidence type="ECO:0000256" key="1">
    <source>
        <dbReference type="ARBA" id="ARBA00022553"/>
    </source>
</evidence>
<dbReference type="Pfam" id="PF00196">
    <property type="entry name" value="GerE"/>
    <property type="match status" value="1"/>
</dbReference>
<evidence type="ECO:0000256" key="3">
    <source>
        <dbReference type="PROSITE-ProRule" id="PRU00169"/>
    </source>
</evidence>
<dbReference type="Proteomes" id="UP000681317">
    <property type="component" value="Chromosome"/>
</dbReference>
<dbReference type="PRINTS" id="PR00038">
    <property type="entry name" value="HTHLUXR"/>
</dbReference>
<evidence type="ECO:0000259" key="5">
    <source>
        <dbReference type="PROSITE" id="PS50110"/>
    </source>
</evidence>
<dbReference type="CDD" id="cd17535">
    <property type="entry name" value="REC_NarL-like"/>
    <property type="match status" value="1"/>
</dbReference>
<evidence type="ECO:0000256" key="2">
    <source>
        <dbReference type="ARBA" id="ARBA00023125"/>
    </source>
</evidence>
<dbReference type="SMART" id="SM00448">
    <property type="entry name" value="REC"/>
    <property type="match status" value="1"/>
</dbReference>
<accession>A0ABN6FNL5</accession>
<protein>
    <submittedName>
        <fullName evidence="6">DNA-binding response regulator</fullName>
    </submittedName>
</protein>
<keyword evidence="7" id="KW-1185">Reference proteome</keyword>
<sequence length="219" mass="23849">MRIPLLDSVPMPPLRIVLVDDHPIVRAGFRQLLEMEPGWEVTDELGSAREVAAWLLTAACDVLVMDLSLPDGDGLVLIRHVLAQKPGMAIVVMSMHDGALYVQDALSAGARGYVTKRAAPDELVDAIRAAGRGERFLGKDVRAQNHEETDEAAGLPELTSREAQVFLLLARGHSVSRVAATIGISNKTAYAHRANIYAKLHLQSDHQLRVLAERRGLVS</sequence>
<dbReference type="SMART" id="SM00421">
    <property type="entry name" value="HTH_LUXR"/>
    <property type="match status" value="1"/>
</dbReference>
<evidence type="ECO:0000313" key="7">
    <source>
        <dbReference type="Proteomes" id="UP000681317"/>
    </source>
</evidence>
<dbReference type="InterPro" id="IPR001789">
    <property type="entry name" value="Sig_transdc_resp-reg_receiver"/>
</dbReference>
<dbReference type="PROSITE" id="PS50043">
    <property type="entry name" value="HTH_LUXR_2"/>
    <property type="match status" value="1"/>
</dbReference>
<feature type="domain" description="HTH luxR-type" evidence="4">
    <location>
        <begin position="151"/>
        <end position="216"/>
    </location>
</feature>
<dbReference type="InterPro" id="IPR000792">
    <property type="entry name" value="Tscrpt_reg_LuxR_C"/>
</dbReference>
<dbReference type="InterPro" id="IPR039420">
    <property type="entry name" value="WalR-like"/>
</dbReference>
<evidence type="ECO:0000259" key="4">
    <source>
        <dbReference type="PROSITE" id="PS50043"/>
    </source>
</evidence>
<dbReference type="PANTHER" id="PTHR43214">
    <property type="entry name" value="TWO-COMPONENT RESPONSE REGULATOR"/>
    <property type="match status" value="1"/>
</dbReference>
<dbReference type="Gene3D" id="3.40.50.2300">
    <property type="match status" value="1"/>
</dbReference>
<dbReference type="GO" id="GO:0003677">
    <property type="term" value="F:DNA binding"/>
    <property type="evidence" value="ECO:0007669"/>
    <property type="project" value="UniProtKB-KW"/>
</dbReference>
<dbReference type="InterPro" id="IPR016032">
    <property type="entry name" value="Sig_transdc_resp-reg_C-effctor"/>
</dbReference>
<dbReference type="PROSITE" id="PS50110">
    <property type="entry name" value="RESPONSE_REGULATORY"/>
    <property type="match status" value="1"/>
</dbReference>
<dbReference type="InterPro" id="IPR011006">
    <property type="entry name" value="CheY-like_superfamily"/>
</dbReference>
<dbReference type="CDD" id="cd06170">
    <property type="entry name" value="LuxR_C_like"/>
    <property type="match status" value="1"/>
</dbReference>